<dbReference type="Pfam" id="PF06707">
    <property type="entry name" value="DUF1194"/>
    <property type="match status" value="1"/>
</dbReference>
<reference evidence="2" key="1">
    <citation type="submission" date="2021-07" db="EMBL/GenBank/DDBJ databases">
        <title>Roseobacter insulae sp. nov., isolated from a tidal flat.</title>
        <authorList>
            <person name="Park S."/>
            <person name="Yoon J.-H."/>
        </authorList>
    </citation>
    <scope>NUCLEOTIDE SEQUENCE</scope>
    <source>
        <strain evidence="2">YSTF-M11</strain>
    </source>
</reference>
<dbReference type="InterPro" id="IPR010607">
    <property type="entry name" value="DUF1194"/>
</dbReference>
<protein>
    <submittedName>
        <fullName evidence="2">DUF1194 domain-containing protein</fullName>
    </submittedName>
</protein>
<proteinExistence type="predicted"/>
<evidence type="ECO:0000313" key="3">
    <source>
        <dbReference type="Proteomes" id="UP001138661"/>
    </source>
</evidence>
<evidence type="ECO:0000256" key="1">
    <source>
        <dbReference type="SAM" id="SignalP"/>
    </source>
</evidence>
<keyword evidence="1" id="KW-0732">Signal</keyword>
<keyword evidence="3" id="KW-1185">Reference proteome</keyword>
<comment type="caution">
    <text evidence="2">The sequence shown here is derived from an EMBL/GenBank/DDBJ whole genome shotgun (WGS) entry which is preliminary data.</text>
</comment>
<name>A0A9X1FZ23_9RHOB</name>
<accession>A0A9X1FZ23</accession>
<feature type="chain" id="PRO_5040861440" evidence="1">
    <location>
        <begin position="21"/>
        <end position="237"/>
    </location>
</feature>
<organism evidence="2 3">
    <name type="scientific">Roseobacter insulae</name>
    <dbReference type="NCBI Taxonomy" id="2859783"/>
    <lineage>
        <taxon>Bacteria</taxon>
        <taxon>Pseudomonadati</taxon>
        <taxon>Pseudomonadota</taxon>
        <taxon>Alphaproteobacteria</taxon>
        <taxon>Rhodobacterales</taxon>
        <taxon>Roseobacteraceae</taxon>
        <taxon>Roseobacter</taxon>
    </lineage>
</organism>
<dbReference type="Proteomes" id="UP001138661">
    <property type="component" value="Unassembled WGS sequence"/>
</dbReference>
<dbReference type="AlphaFoldDB" id="A0A9X1FZ23"/>
<feature type="signal peptide" evidence="1">
    <location>
        <begin position="1"/>
        <end position="20"/>
    </location>
</feature>
<gene>
    <name evidence="2" type="ORF">KX928_21135</name>
</gene>
<evidence type="ECO:0000313" key="2">
    <source>
        <dbReference type="EMBL" id="MBW4710301.1"/>
    </source>
</evidence>
<dbReference type="EMBL" id="JAHXDN010000007">
    <property type="protein sequence ID" value="MBW4710301.1"/>
    <property type="molecule type" value="Genomic_DNA"/>
</dbReference>
<dbReference type="RefSeq" id="WP_219506699.1">
    <property type="nucleotide sequence ID" value="NZ_JAHXDN010000007.1"/>
</dbReference>
<sequence>MRAALISMTVWSVLAQPADAACRQALALALDVSGSVDLREYRLQLDGLVTALNHPDVVNALLATPTAPVTLMVYEWSGPADQMILIPWTAVTGPQVLDDISATLAGTQRRNATPGTALGVAMSLGARYLDQQQGCWKRTLDISGDGQSNLGPRPRDVKESIARKGITINGLVIGSDAPDIGDRRQSEIGELSSYFRAEVITGPDAFVQTAIGFEAYAEAMTAKLKRELDGLAISVLQ</sequence>